<dbReference type="SUPFAM" id="SSF49785">
    <property type="entry name" value="Galactose-binding domain-like"/>
    <property type="match status" value="1"/>
</dbReference>
<reference evidence="1" key="1">
    <citation type="submission" date="2020-05" db="EMBL/GenBank/DDBJ databases">
        <title>Phylogenomic resolution of chytrid fungi.</title>
        <authorList>
            <person name="Stajich J.E."/>
            <person name="Amses K."/>
            <person name="Simmons R."/>
            <person name="Seto K."/>
            <person name="Myers J."/>
            <person name="Bonds A."/>
            <person name="Quandt C.A."/>
            <person name="Barry K."/>
            <person name="Liu P."/>
            <person name="Grigoriev I."/>
            <person name="Longcore J.E."/>
            <person name="James T.Y."/>
        </authorList>
    </citation>
    <scope>NUCLEOTIDE SEQUENCE</scope>
    <source>
        <strain evidence="1">JEL0379</strain>
    </source>
</reference>
<comment type="caution">
    <text evidence="1">The sequence shown here is derived from an EMBL/GenBank/DDBJ whole genome shotgun (WGS) entry which is preliminary data.</text>
</comment>
<keyword evidence="1" id="KW-0675">Receptor</keyword>
<evidence type="ECO:0000313" key="2">
    <source>
        <dbReference type="Proteomes" id="UP001212152"/>
    </source>
</evidence>
<accession>A0AAD5TNQ6</accession>
<dbReference type="Proteomes" id="UP001212152">
    <property type="component" value="Unassembled WGS sequence"/>
</dbReference>
<dbReference type="AlphaFoldDB" id="A0AAD5TNQ6"/>
<name>A0AAD5TNQ6_9FUNG</name>
<proteinExistence type="predicted"/>
<keyword evidence="2" id="KW-1185">Reference proteome</keyword>
<organism evidence="1 2">
    <name type="scientific">Geranomyces variabilis</name>
    <dbReference type="NCBI Taxonomy" id="109894"/>
    <lineage>
        <taxon>Eukaryota</taxon>
        <taxon>Fungi</taxon>
        <taxon>Fungi incertae sedis</taxon>
        <taxon>Chytridiomycota</taxon>
        <taxon>Chytridiomycota incertae sedis</taxon>
        <taxon>Chytridiomycetes</taxon>
        <taxon>Spizellomycetales</taxon>
        <taxon>Powellomycetaceae</taxon>
        <taxon>Geranomyces</taxon>
    </lineage>
</organism>
<dbReference type="EMBL" id="JADGJQ010000016">
    <property type="protein sequence ID" value="KAJ3180525.1"/>
    <property type="molecule type" value="Genomic_DNA"/>
</dbReference>
<dbReference type="Gene3D" id="2.60.120.260">
    <property type="entry name" value="Galactose-binding domain-like"/>
    <property type="match status" value="1"/>
</dbReference>
<dbReference type="InterPro" id="IPR008979">
    <property type="entry name" value="Galactose-bd-like_sf"/>
</dbReference>
<gene>
    <name evidence="1" type="primary">NR2C2AP</name>
    <name evidence="1" type="ORF">HDU87_002034</name>
</gene>
<sequence length="165" mass="18020">MTAPSALIAGAQIRVSSTLNRDVRSYGKQFLTDGSDETCWNSDQGSPQHITIHFADNDSAALAICELHLMFQGGFAGKECTLLGQSATATTDAGDDNNNNSDSAAAAWETLLDFYPVDANHLQVFAAPDAVQTKTWKRLRVLFKTSTDFYGRITVYRLDVRGLPR</sequence>
<protein>
    <submittedName>
        <fullName evidence="1">Nuclear receptor 2C2-associated protein</fullName>
    </submittedName>
</protein>
<evidence type="ECO:0000313" key="1">
    <source>
        <dbReference type="EMBL" id="KAJ3180525.1"/>
    </source>
</evidence>